<dbReference type="Pfam" id="PF13649">
    <property type="entry name" value="Methyltransf_25"/>
    <property type="match status" value="1"/>
</dbReference>
<evidence type="ECO:0000259" key="3">
    <source>
        <dbReference type="Pfam" id="PF13649"/>
    </source>
</evidence>
<dbReference type="Gene3D" id="3.40.50.150">
    <property type="entry name" value="Vaccinia Virus protein VP39"/>
    <property type="match status" value="1"/>
</dbReference>
<evidence type="ECO:0000313" key="5">
    <source>
        <dbReference type="Proteomes" id="UP000286746"/>
    </source>
</evidence>
<dbReference type="InterPro" id="IPR041698">
    <property type="entry name" value="Methyltransf_25"/>
</dbReference>
<dbReference type="AlphaFoldDB" id="A0A401WEA9"/>
<dbReference type="EMBL" id="BHZD01000001">
    <property type="protein sequence ID" value="GCD47657.1"/>
    <property type="molecule type" value="Genomic_DNA"/>
</dbReference>
<name>A0A401WEA9_STREY</name>
<sequence>MGLSTATAALWVRRWERQQQRYAIDREERFTVVADAVEKVTAQQERSLVLDLGCGPGSLAARLARRLPGADVVAVDKDPVLLALGRAHHGGAVRFVEAPVGAVGWTGALGLDRPLDAAVSSTALHCLAPDALRRAYEDLAGLVRPGGVLVNSDRFRSPRGDRAAEVAAQVGLRRAERQRPPGREDWAAWWAAAAADPELAGPFTARRARHTAHSVHNGLPLSHHVRLLRRAGFRHAAPVWQFGEDAVLVAVR</sequence>
<reference evidence="4 5" key="1">
    <citation type="submission" date="2018-11" db="EMBL/GenBank/DDBJ databases">
        <title>Whole genome sequence of Streptomyces paromomycinus NBRC 15454(T).</title>
        <authorList>
            <person name="Komaki H."/>
            <person name="Tamura T."/>
        </authorList>
    </citation>
    <scope>NUCLEOTIDE SEQUENCE [LARGE SCALE GENOMIC DNA]</scope>
    <source>
        <strain evidence="4 5">NBRC 15454</strain>
    </source>
</reference>
<keyword evidence="1 4" id="KW-0489">Methyltransferase</keyword>
<comment type="caution">
    <text evidence="4">The sequence shown here is derived from an EMBL/GenBank/DDBJ whole genome shotgun (WGS) entry which is preliminary data.</text>
</comment>
<dbReference type="PANTHER" id="PTHR43861:SF1">
    <property type="entry name" value="TRANS-ACONITATE 2-METHYLTRANSFERASE"/>
    <property type="match status" value="1"/>
</dbReference>
<evidence type="ECO:0000256" key="1">
    <source>
        <dbReference type="ARBA" id="ARBA00022603"/>
    </source>
</evidence>
<dbReference type="PANTHER" id="PTHR43861">
    <property type="entry name" value="TRANS-ACONITATE 2-METHYLTRANSFERASE-RELATED"/>
    <property type="match status" value="1"/>
</dbReference>
<organism evidence="4 5">
    <name type="scientific">Streptomyces paromomycinus</name>
    <name type="common">Streptomyces rimosus subsp. paromomycinus</name>
    <dbReference type="NCBI Taxonomy" id="92743"/>
    <lineage>
        <taxon>Bacteria</taxon>
        <taxon>Bacillati</taxon>
        <taxon>Actinomycetota</taxon>
        <taxon>Actinomycetes</taxon>
        <taxon>Kitasatosporales</taxon>
        <taxon>Streptomycetaceae</taxon>
        <taxon>Streptomyces</taxon>
    </lineage>
</organism>
<dbReference type="RefSeq" id="WP_125057717.1">
    <property type="nucleotide sequence ID" value="NZ_BHZD01000001.1"/>
</dbReference>
<dbReference type="GO" id="GO:0008168">
    <property type="term" value="F:methyltransferase activity"/>
    <property type="evidence" value="ECO:0007669"/>
    <property type="project" value="UniProtKB-KW"/>
</dbReference>
<proteinExistence type="predicted"/>
<dbReference type="GO" id="GO:0032259">
    <property type="term" value="P:methylation"/>
    <property type="evidence" value="ECO:0007669"/>
    <property type="project" value="UniProtKB-KW"/>
</dbReference>
<dbReference type="CDD" id="cd02440">
    <property type="entry name" value="AdoMet_MTases"/>
    <property type="match status" value="1"/>
</dbReference>
<keyword evidence="5" id="KW-1185">Reference proteome</keyword>
<dbReference type="Proteomes" id="UP000286746">
    <property type="component" value="Unassembled WGS sequence"/>
</dbReference>
<dbReference type="GO" id="GO:0017000">
    <property type="term" value="P:antibiotic biosynthetic process"/>
    <property type="evidence" value="ECO:0007669"/>
    <property type="project" value="UniProtKB-ARBA"/>
</dbReference>
<dbReference type="SUPFAM" id="SSF53335">
    <property type="entry name" value="S-adenosyl-L-methionine-dependent methyltransferases"/>
    <property type="match status" value="1"/>
</dbReference>
<keyword evidence="2 4" id="KW-0808">Transferase</keyword>
<accession>A0A401WEA9</accession>
<dbReference type="InterPro" id="IPR029063">
    <property type="entry name" value="SAM-dependent_MTases_sf"/>
</dbReference>
<feature type="domain" description="Methyltransferase" evidence="3">
    <location>
        <begin position="49"/>
        <end position="147"/>
    </location>
</feature>
<evidence type="ECO:0000313" key="4">
    <source>
        <dbReference type="EMBL" id="GCD47657.1"/>
    </source>
</evidence>
<evidence type="ECO:0000256" key="2">
    <source>
        <dbReference type="ARBA" id="ARBA00022679"/>
    </source>
</evidence>
<gene>
    <name evidence="4" type="ORF">GKJPGBOP_07450</name>
</gene>
<protein>
    <submittedName>
        <fullName evidence="4">Methyltransferase</fullName>
    </submittedName>
</protein>